<evidence type="ECO:0000313" key="1">
    <source>
        <dbReference type="EMBL" id="SHO47064.1"/>
    </source>
</evidence>
<dbReference type="EMBL" id="FRFE01000006">
    <property type="protein sequence ID" value="SHO47064.1"/>
    <property type="molecule type" value="Genomic_DNA"/>
</dbReference>
<dbReference type="Proteomes" id="UP000184603">
    <property type="component" value="Unassembled WGS sequence"/>
</dbReference>
<name>A0A1M7Y462_9BACT</name>
<dbReference type="AlphaFoldDB" id="A0A1M7Y462"/>
<reference evidence="1 2" key="1">
    <citation type="submission" date="2016-12" db="EMBL/GenBank/DDBJ databases">
        <authorList>
            <person name="Song W.-J."/>
            <person name="Kurnit D.M."/>
        </authorList>
    </citation>
    <scope>NUCLEOTIDE SEQUENCE [LARGE SCALE GENOMIC DNA]</scope>
    <source>
        <strain evidence="1 2">DSM 18488</strain>
    </source>
</reference>
<gene>
    <name evidence="1" type="ORF">SAMN02745220_01750</name>
</gene>
<sequence length="92" mass="10872">MVHLLWLRLYELYFLTLGVYTMMRMSSLRGMLDQWLDKMRIHPKVVGEFDDNALLLVFGQAGEGVFMVLTVFETEVKQQYQVQIIGRTDKIR</sequence>
<protein>
    <submittedName>
        <fullName evidence="1">LysR family transcriptional regulator, transcriptional activator of nhaA</fullName>
    </submittedName>
</protein>
<keyword evidence="2" id="KW-1185">Reference proteome</keyword>
<proteinExistence type="predicted"/>
<dbReference type="STRING" id="1121416.SAMN02745220_01750"/>
<evidence type="ECO:0000313" key="2">
    <source>
        <dbReference type="Proteomes" id="UP000184603"/>
    </source>
</evidence>
<accession>A0A1M7Y462</accession>
<dbReference type="SUPFAM" id="SSF53850">
    <property type="entry name" value="Periplasmic binding protein-like II"/>
    <property type="match status" value="1"/>
</dbReference>
<organism evidence="1 2">
    <name type="scientific">Desulfopila aestuarii DSM 18488</name>
    <dbReference type="NCBI Taxonomy" id="1121416"/>
    <lineage>
        <taxon>Bacteria</taxon>
        <taxon>Pseudomonadati</taxon>
        <taxon>Thermodesulfobacteriota</taxon>
        <taxon>Desulfobulbia</taxon>
        <taxon>Desulfobulbales</taxon>
        <taxon>Desulfocapsaceae</taxon>
        <taxon>Desulfopila</taxon>
    </lineage>
</organism>